<dbReference type="Gramene" id="TraesCS3A02G311200.1">
    <property type="protein sequence ID" value="TraesCS3A02G311200.1.cds1"/>
    <property type="gene ID" value="TraesCS3A02G311200"/>
</dbReference>
<sequence>MPEATRPCFDLDASRPSLQRPDLCPGVPQVRLYETDKYLYARIPPSTYTGKATRTFVPLQHRNVKFDYVLLPCPESSSTRRPYWHQVHLPPSSKLSRMPSTATPRSLGYVKFN</sequence>
<dbReference type="Gramene" id="TraesNOR3A03G01372760.1">
    <property type="protein sequence ID" value="TraesNOR3A03G01372760.1.CDS1"/>
    <property type="gene ID" value="TraesNOR3A03G01372760"/>
</dbReference>
<dbReference type="AlphaFoldDB" id="A0A3B6EJ53"/>
<protein>
    <submittedName>
        <fullName evidence="2">Uncharacterized protein</fullName>
    </submittedName>
</protein>
<organism evidence="2">
    <name type="scientific">Triticum aestivum</name>
    <name type="common">Wheat</name>
    <dbReference type="NCBI Taxonomy" id="4565"/>
    <lineage>
        <taxon>Eukaryota</taxon>
        <taxon>Viridiplantae</taxon>
        <taxon>Streptophyta</taxon>
        <taxon>Embryophyta</taxon>
        <taxon>Tracheophyta</taxon>
        <taxon>Spermatophyta</taxon>
        <taxon>Magnoliopsida</taxon>
        <taxon>Liliopsida</taxon>
        <taxon>Poales</taxon>
        <taxon>Poaceae</taxon>
        <taxon>BOP clade</taxon>
        <taxon>Pooideae</taxon>
        <taxon>Triticodae</taxon>
        <taxon>Triticeae</taxon>
        <taxon>Triticinae</taxon>
        <taxon>Triticum</taxon>
    </lineage>
</organism>
<proteinExistence type="predicted"/>
<reference evidence="2" key="1">
    <citation type="submission" date="2018-08" db="EMBL/GenBank/DDBJ databases">
        <authorList>
            <person name="Rossello M."/>
        </authorList>
    </citation>
    <scope>NUCLEOTIDE SEQUENCE [LARGE SCALE GENOMIC DNA]</scope>
    <source>
        <strain evidence="2">cv. Chinese Spring</strain>
    </source>
</reference>
<name>A0A3B6EJ53_WHEAT</name>
<dbReference type="Gramene" id="TraesCS3A03G0298700.1">
    <property type="protein sequence ID" value="TraesCS3A03G0298700.1.CDS1"/>
    <property type="gene ID" value="TraesCS3A03G0298700"/>
</dbReference>
<reference evidence="2" key="2">
    <citation type="submission" date="2018-10" db="UniProtKB">
        <authorList>
            <consortium name="EnsemblPlants"/>
        </authorList>
    </citation>
    <scope>IDENTIFICATION</scope>
</reference>
<evidence type="ECO:0000256" key="1">
    <source>
        <dbReference type="SAM" id="MobiDB-lite"/>
    </source>
</evidence>
<dbReference type="OMA" id="PEATWPC"/>
<evidence type="ECO:0000313" key="2">
    <source>
        <dbReference type="EnsemblPlants" id="TraesCS3A02G311200.1.cds1"/>
    </source>
</evidence>
<dbReference type="Proteomes" id="UP000019116">
    <property type="component" value="Chromosome 3A"/>
</dbReference>
<keyword evidence="3" id="KW-1185">Reference proteome</keyword>
<accession>A0A3B6EJ53</accession>
<feature type="region of interest" description="Disordered" evidence="1">
    <location>
        <begin position="1"/>
        <end position="20"/>
    </location>
</feature>
<dbReference type="EnsemblPlants" id="TraesCS3A02G311200.1">
    <property type="protein sequence ID" value="TraesCS3A02G311200.1.cds1"/>
    <property type="gene ID" value="TraesCS3A02G311200"/>
</dbReference>
<dbReference type="Gramene" id="TraesROB_scaffold_007368_01G000100.1">
    <property type="protein sequence ID" value="TraesROB_scaffold_007368_01G000100.1"/>
    <property type="gene ID" value="TraesROB_scaffold_007368_01G000100"/>
</dbReference>
<evidence type="ECO:0000313" key="3">
    <source>
        <dbReference type="Proteomes" id="UP000019116"/>
    </source>
</evidence>